<dbReference type="Gene3D" id="3.40.630.30">
    <property type="match status" value="1"/>
</dbReference>
<evidence type="ECO:0000313" key="2">
    <source>
        <dbReference type="EMBL" id="TFJ25147.1"/>
    </source>
</evidence>
<name>A0A7Z8G4V1_CARDV</name>
<protein>
    <submittedName>
        <fullName evidence="2">GNAT family N-acetyltransferase</fullName>
    </submittedName>
</protein>
<organism evidence="2 3">
    <name type="scientific">Carnobacterium divergens</name>
    <name type="common">Lactobacillus divergens</name>
    <dbReference type="NCBI Taxonomy" id="2748"/>
    <lineage>
        <taxon>Bacteria</taxon>
        <taxon>Bacillati</taxon>
        <taxon>Bacillota</taxon>
        <taxon>Bacilli</taxon>
        <taxon>Lactobacillales</taxon>
        <taxon>Carnobacteriaceae</taxon>
        <taxon>Carnobacterium</taxon>
    </lineage>
</organism>
<dbReference type="PANTHER" id="PTHR39173">
    <property type="entry name" value="ACETYLTRANSFERASE"/>
    <property type="match status" value="1"/>
</dbReference>
<comment type="caution">
    <text evidence="2">The sequence shown here is derived from an EMBL/GenBank/DDBJ whole genome shotgun (WGS) entry which is preliminary data.</text>
</comment>
<dbReference type="PROSITE" id="PS51186">
    <property type="entry name" value="GNAT"/>
    <property type="match status" value="1"/>
</dbReference>
<dbReference type="EMBL" id="NRPP01000017">
    <property type="protein sequence ID" value="TFJ25147.1"/>
    <property type="molecule type" value="Genomic_DNA"/>
</dbReference>
<dbReference type="Proteomes" id="UP000297938">
    <property type="component" value="Unassembled WGS sequence"/>
</dbReference>
<dbReference type="PANTHER" id="PTHR39173:SF1">
    <property type="entry name" value="ACETYLTRANSFERASE"/>
    <property type="match status" value="1"/>
</dbReference>
<feature type="domain" description="N-acetyltransferase" evidence="1">
    <location>
        <begin position="34"/>
        <end position="175"/>
    </location>
</feature>
<dbReference type="InterPro" id="IPR000182">
    <property type="entry name" value="GNAT_dom"/>
</dbReference>
<accession>A0A7Z8G4V1</accession>
<sequence length="175" mass="20366">MQEHYYLTKPIEALESSYCSFLSDWEKSKEKMVPWVIERDPTHFKEMIGLFEEEARGENIPKNWVPTSTFWYCSSENELIGVVTIRHYLTEELLQTGGHIGYGIKPSMRRKGHATRLLNLSLEECQKLGLKKMLITCDKENEGSRKTIQHNGGQMENEVVENNGNIVQRYWISLP</sequence>
<dbReference type="SUPFAM" id="SSF55729">
    <property type="entry name" value="Acyl-CoA N-acyltransferases (Nat)"/>
    <property type="match status" value="1"/>
</dbReference>
<dbReference type="RefSeq" id="WP_135026403.1">
    <property type="nucleotide sequence ID" value="NZ_JBFUWK010000004.1"/>
</dbReference>
<dbReference type="InterPro" id="IPR016181">
    <property type="entry name" value="Acyl_CoA_acyltransferase"/>
</dbReference>
<reference evidence="2 3" key="1">
    <citation type="journal article" date="2018" name="Int. J. Food Microbiol.">
        <title>Growth of Carnobacterium spp. isolated from chilled vacuum-packaged meat under relevant acidic conditions.</title>
        <authorList>
            <person name="Zhang P."/>
            <person name="Badoni M."/>
            <person name="Ganzle M."/>
            <person name="Yang X."/>
        </authorList>
    </citation>
    <scope>NUCLEOTIDE SEQUENCE [LARGE SCALE GENOMIC DNA]</scope>
    <source>
        <strain evidence="2 3">B2</strain>
    </source>
</reference>
<dbReference type="Pfam" id="PF13302">
    <property type="entry name" value="Acetyltransf_3"/>
    <property type="match status" value="1"/>
</dbReference>
<dbReference type="GO" id="GO:0016747">
    <property type="term" value="F:acyltransferase activity, transferring groups other than amino-acyl groups"/>
    <property type="evidence" value="ECO:0007669"/>
    <property type="project" value="InterPro"/>
</dbReference>
<proteinExistence type="predicted"/>
<dbReference type="CDD" id="cd04301">
    <property type="entry name" value="NAT_SF"/>
    <property type="match status" value="1"/>
</dbReference>
<dbReference type="AlphaFoldDB" id="A0A7Z8G4V1"/>
<gene>
    <name evidence="2" type="ORF">CKN69_11070</name>
</gene>
<evidence type="ECO:0000259" key="1">
    <source>
        <dbReference type="PROSITE" id="PS51186"/>
    </source>
</evidence>
<evidence type="ECO:0000313" key="3">
    <source>
        <dbReference type="Proteomes" id="UP000297938"/>
    </source>
</evidence>
<keyword evidence="2" id="KW-0808">Transferase</keyword>